<accession>A0A8R7UY87</accession>
<name>A0A8R7UY87_TRIUA</name>
<reference evidence="2" key="1">
    <citation type="journal article" date="2013" name="Nature">
        <title>Draft genome of the wheat A-genome progenitor Triticum urartu.</title>
        <authorList>
            <person name="Ling H.Q."/>
            <person name="Zhao S."/>
            <person name="Liu D."/>
            <person name="Wang J."/>
            <person name="Sun H."/>
            <person name="Zhang C."/>
            <person name="Fan H."/>
            <person name="Li D."/>
            <person name="Dong L."/>
            <person name="Tao Y."/>
            <person name="Gao C."/>
            <person name="Wu H."/>
            <person name="Li Y."/>
            <person name="Cui Y."/>
            <person name="Guo X."/>
            <person name="Zheng S."/>
            <person name="Wang B."/>
            <person name="Yu K."/>
            <person name="Liang Q."/>
            <person name="Yang W."/>
            <person name="Lou X."/>
            <person name="Chen J."/>
            <person name="Feng M."/>
            <person name="Jian J."/>
            <person name="Zhang X."/>
            <person name="Luo G."/>
            <person name="Jiang Y."/>
            <person name="Liu J."/>
            <person name="Wang Z."/>
            <person name="Sha Y."/>
            <person name="Zhang B."/>
            <person name="Wu H."/>
            <person name="Tang D."/>
            <person name="Shen Q."/>
            <person name="Xue P."/>
            <person name="Zou S."/>
            <person name="Wang X."/>
            <person name="Liu X."/>
            <person name="Wang F."/>
            <person name="Yang Y."/>
            <person name="An X."/>
            <person name="Dong Z."/>
            <person name="Zhang K."/>
            <person name="Zhang X."/>
            <person name="Luo M.C."/>
            <person name="Dvorak J."/>
            <person name="Tong Y."/>
            <person name="Wang J."/>
            <person name="Yang H."/>
            <person name="Li Z."/>
            <person name="Wang D."/>
            <person name="Zhang A."/>
            <person name="Wang J."/>
        </authorList>
    </citation>
    <scope>NUCLEOTIDE SEQUENCE</scope>
    <source>
        <strain evidence="2">cv. G1812</strain>
    </source>
</reference>
<organism evidence="1 2">
    <name type="scientific">Triticum urartu</name>
    <name type="common">Red wild einkorn</name>
    <name type="synonym">Crithodium urartu</name>
    <dbReference type="NCBI Taxonomy" id="4572"/>
    <lineage>
        <taxon>Eukaryota</taxon>
        <taxon>Viridiplantae</taxon>
        <taxon>Streptophyta</taxon>
        <taxon>Embryophyta</taxon>
        <taxon>Tracheophyta</taxon>
        <taxon>Spermatophyta</taxon>
        <taxon>Magnoliopsida</taxon>
        <taxon>Liliopsida</taxon>
        <taxon>Poales</taxon>
        <taxon>Poaceae</taxon>
        <taxon>BOP clade</taxon>
        <taxon>Pooideae</taxon>
        <taxon>Triticodae</taxon>
        <taxon>Triticeae</taxon>
        <taxon>Triticinae</taxon>
        <taxon>Triticum</taxon>
    </lineage>
</organism>
<dbReference type="EnsemblPlants" id="TuG1812G0600002675.01.T01">
    <property type="protein sequence ID" value="TuG1812G0600002675.01.T01"/>
    <property type="gene ID" value="TuG1812G0600002675.01"/>
</dbReference>
<evidence type="ECO:0000313" key="1">
    <source>
        <dbReference type="EnsemblPlants" id="TuG1812G0600002675.01.T01"/>
    </source>
</evidence>
<reference evidence="1" key="2">
    <citation type="submission" date="2018-03" db="EMBL/GenBank/DDBJ databases">
        <title>The Triticum urartu genome reveals the dynamic nature of wheat genome evolution.</title>
        <authorList>
            <person name="Ling H."/>
            <person name="Ma B."/>
            <person name="Shi X."/>
            <person name="Liu H."/>
            <person name="Dong L."/>
            <person name="Sun H."/>
            <person name="Cao Y."/>
            <person name="Gao Q."/>
            <person name="Zheng S."/>
            <person name="Li Y."/>
            <person name="Yu Y."/>
            <person name="Du H."/>
            <person name="Qi M."/>
            <person name="Li Y."/>
            <person name="Yu H."/>
            <person name="Cui Y."/>
            <person name="Wang N."/>
            <person name="Chen C."/>
            <person name="Wu H."/>
            <person name="Zhao Y."/>
            <person name="Zhang J."/>
            <person name="Li Y."/>
            <person name="Zhou W."/>
            <person name="Zhang B."/>
            <person name="Hu W."/>
            <person name="Eijk M."/>
            <person name="Tang J."/>
            <person name="Witsenboer H."/>
            <person name="Zhao S."/>
            <person name="Li Z."/>
            <person name="Zhang A."/>
            <person name="Wang D."/>
            <person name="Liang C."/>
        </authorList>
    </citation>
    <scope>NUCLEOTIDE SEQUENCE [LARGE SCALE GENOMIC DNA]</scope>
    <source>
        <strain evidence="1">cv. G1812</strain>
    </source>
</reference>
<sequence>MRIRRPPPRCWKSMLGAPGMCSCMLGRNFSFESIDEPMASDMPYVYSTTYDRVKTSLIDGDGFLSCWCNCMFSYFSSSTLCARLALDRAAALPKSRSNRDM</sequence>
<proteinExistence type="predicted"/>
<dbReference type="Proteomes" id="UP000015106">
    <property type="component" value="Chromosome 6"/>
</dbReference>
<protein>
    <submittedName>
        <fullName evidence="1">Uncharacterized protein</fullName>
    </submittedName>
</protein>
<dbReference type="Gramene" id="TuG1812G0600002675.01.T01">
    <property type="protein sequence ID" value="TuG1812G0600002675.01.T01"/>
    <property type="gene ID" value="TuG1812G0600002675.01"/>
</dbReference>
<dbReference type="PROSITE" id="PS51257">
    <property type="entry name" value="PROKAR_LIPOPROTEIN"/>
    <property type="match status" value="1"/>
</dbReference>
<keyword evidence="2" id="KW-1185">Reference proteome</keyword>
<dbReference type="AlphaFoldDB" id="A0A8R7UY87"/>
<reference evidence="1" key="3">
    <citation type="submission" date="2022-06" db="UniProtKB">
        <authorList>
            <consortium name="EnsemblPlants"/>
        </authorList>
    </citation>
    <scope>IDENTIFICATION</scope>
</reference>
<evidence type="ECO:0000313" key="2">
    <source>
        <dbReference type="Proteomes" id="UP000015106"/>
    </source>
</evidence>